<reference evidence="3 4" key="1">
    <citation type="submission" date="2018-06" db="EMBL/GenBank/DDBJ databases">
        <title>Genomic Encyclopedia of Archaeal and Bacterial Type Strains, Phase II (KMG-II): from individual species to whole genera.</title>
        <authorList>
            <person name="Goeker M."/>
        </authorList>
    </citation>
    <scope>NUCLEOTIDE SEQUENCE [LARGE SCALE GENOMIC DNA]</scope>
    <source>
        <strain evidence="3 4">DSM 22009</strain>
    </source>
</reference>
<sequence length="112" mass="12201">MIELAVIVVAILIAGTVLVFAAKLGLLAIASIIILAFVFPDQFGHLPSMLYDLVGRLGDLDWAGMWTVLSDWIARVLPIGDELFDPTRPVPDMDPAPNVLPPREPGEIRTIE</sequence>
<accession>A0A2W7MP53</accession>
<evidence type="ECO:0000256" key="1">
    <source>
        <dbReference type="SAM" id="MobiDB-lite"/>
    </source>
</evidence>
<gene>
    <name evidence="3" type="ORF">LX81_04389</name>
</gene>
<protein>
    <submittedName>
        <fullName evidence="3">Uncharacterized protein</fullName>
    </submittedName>
</protein>
<organism evidence="3 4">
    <name type="scientific">Palleronia aestuarii</name>
    <dbReference type="NCBI Taxonomy" id="568105"/>
    <lineage>
        <taxon>Bacteria</taxon>
        <taxon>Pseudomonadati</taxon>
        <taxon>Pseudomonadota</taxon>
        <taxon>Alphaproteobacteria</taxon>
        <taxon>Rhodobacterales</taxon>
        <taxon>Roseobacteraceae</taxon>
        <taxon>Palleronia</taxon>
    </lineage>
</organism>
<evidence type="ECO:0000256" key="2">
    <source>
        <dbReference type="SAM" id="Phobius"/>
    </source>
</evidence>
<dbReference type="RefSeq" id="WP_111539298.1">
    <property type="nucleotide sequence ID" value="NZ_QKZL01000066.1"/>
</dbReference>
<name>A0A2W7MP53_9RHOB</name>
<proteinExistence type="predicted"/>
<dbReference type="Proteomes" id="UP000248916">
    <property type="component" value="Unassembled WGS sequence"/>
</dbReference>
<keyword evidence="2" id="KW-1133">Transmembrane helix</keyword>
<feature type="compositionally biased region" description="Pro residues" evidence="1">
    <location>
        <begin position="88"/>
        <end position="103"/>
    </location>
</feature>
<evidence type="ECO:0000313" key="3">
    <source>
        <dbReference type="EMBL" id="PZX09790.1"/>
    </source>
</evidence>
<evidence type="ECO:0000313" key="4">
    <source>
        <dbReference type="Proteomes" id="UP000248916"/>
    </source>
</evidence>
<keyword evidence="2" id="KW-0472">Membrane</keyword>
<keyword evidence="4" id="KW-1185">Reference proteome</keyword>
<comment type="caution">
    <text evidence="3">The sequence shown here is derived from an EMBL/GenBank/DDBJ whole genome shotgun (WGS) entry which is preliminary data.</text>
</comment>
<feature type="region of interest" description="Disordered" evidence="1">
    <location>
        <begin position="88"/>
        <end position="112"/>
    </location>
</feature>
<keyword evidence="2" id="KW-0812">Transmembrane</keyword>
<dbReference type="EMBL" id="QKZL01000066">
    <property type="protein sequence ID" value="PZX09790.1"/>
    <property type="molecule type" value="Genomic_DNA"/>
</dbReference>
<feature type="transmembrane region" description="Helical" evidence="2">
    <location>
        <begin position="6"/>
        <end position="39"/>
    </location>
</feature>
<dbReference type="AlphaFoldDB" id="A0A2W7MP53"/>